<dbReference type="InterPro" id="IPR001387">
    <property type="entry name" value="Cro/C1-type_HTH"/>
</dbReference>
<sequence length="110" mass="12188">MDESSLFAKRLKEERKRLGLSQAQAGEAVGVSREMWGKYERGAMPGGDVFIALKKAGFDVPTILAGSNRLDVSISPHEMALIDRYRRSHKDVQRGVDALLAATVNEEEEK</sequence>
<dbReference type="GO" id="GO:0003677">
    <property type="term" value="F:DNA binding"/>
    <property type="evidence" value="ECO:0007669"/>
    <property type="project" value="InterPro"/>
</dbReference>
<dbReference type="InterPro" id="IPR010982">
    <property type="entry name" value="Lambda_DNA-bd_dom_sf"/>
</dbReference>
<dbReference type="Pfam" id="PF13560">
    <property type="entry name" value="HTH_31"/>
    <property type="match status" value="1"/>
</dbReference>
<feature type="domain" description="HTH cro/C1-type" evidence="1">
    <location>
        <begin position="11"/>
        <end position="64"/>
    </location>
</feature>
<dbReference type="Proteomes" id="UP000502260">
    <property type="component" value="Chromosome"/>
</dbReference>
<reference evidence="3" key="1">
    <citation type="submission" date="2020-03" db="EMBL/GenBank/DDBJ databases">
        <title>Complete genome sequence of sulfur-oxidizing bacterium skT11.</title>
        <authorList>
            <person name="Kanda M."/>
            <person name="Kojima H."/>
            <person name="Fukui M."/>
        </authorList>
    </citation>
    <scope>NUCLEOTIDE SEQUENCE [LARGE SCALE GENOMIC DNA]</scope>
    <source>
        <strain evidence="3">skT11</strain>
    </source>
</reference>
<evidence type="ECO:0000313" key="3">
    <source>
        <dbReference type="Proteomes" id="UP000502260"/>
    </source>
</evidence>
<protein>
    <recommendedName>
        <fullName evidence="1">HTH cro/C1-type domain-containing protein</fullName>
    </recommendedName>
</protein>
<organism evidence="2 3">
    <name type="scientific">Sulfurimicrobium lacus</name>
    <dbReference type="NCBI Taxonomy" id="2715678"/>
    <lineage>
        <taxon>Bacteria</taxon>
        <taxon>Pseudomonadati</taxon>
        <taxon>Pseudomonadota</taxon>
        <taxon>Betaproteobacteria</taxon>
        <taxon>Nitrosomonadales</taxon>
        <taxon>Sulfuricellaceae</taxon>
        <taxon>Sulfurimicrobium</taxon>
    </lineage>
</organism>
<dbReference type="RefSeq" id="WP_173067775.1">
    <property type="nucleotide sequence ID" value="NZ_AP022853.1"/>
</dbReference>
<dbReference type="EMBL" id="AP022853">
    <property type="protein sequence ID" value="BCB28414.1"/>
    <property type="molecule type" value="Genomic_DNA"/>
</dbReference>
<gene>
    <name evidence="2" type="ORF">SKTS_33000</name>
</gene>
<evidence type="ECO:0000313" key="2">
    <source>
        <dbReference type="EMBL" id="BCB28414.1"/>
    </source>
</evidence>
<name>A0A6F8VFG0_9PROT</name>
<dbReference type="PROSITE" id="PS50943">
    <property type="entry name" value="HTH_CROC1"/>
    <property type="match status" value="1"/>
</dbReference>
<dbReference type="SUPFAM" id="SSF47413">
    <property type="entry name" value="lambda repressor-like DNA-binding domains"/>
    <property type="match status" value="1"/>
</dbReference>
<dbReference type="Gene3D" id="1.10.260.40">
    <property type="entry name" value="lambda repressor-like DNA-binding domains"/>
    <property type="match status" value="1"/>
</dbReference>
<evidence type="ECO:0000259" key="1">
    <source>
        <dbReference type="PROSITE" id="PS50943"/>
    </source>
</evidence>
<dbReference type="KEGG" id="slac:SKTS_33000"/>
<dbReference type="SMART" id="SM00530">
    <property type="entry name" value="HTH_XRE"/>
    <property type="match status" value="1"/>
</dbReference>
<accession>A0A6F8VFG0</accession>
<keyword evidence="3" id="KW-1185">Reference proteome</keyword>
<dbReference type="CDD" id="cd00093">
    <property type="entry name" value="HTH_XRE"/>
    <property type="match status" value="1"/>
</dbReference>
<proteinExistence type="predicted"/>
<dbReference type="AlphaFoldDB" id="A0A6F8VFG0"/>